<evidence type="ECO:0000313" key="4">
    <source>
        <dbReference type="Proteomes" id="UP000191408"/>
    </source>
</evidence>
<dbReference type="Gene3D" id="3.90.640.10">
    <property type="entry name" value="Actin, Chain A, domain 4"/>
    <property type="match status" value="1"/>
</dbReference>
<dbReference type="STRING" id="60169.A0A1V6N928"/>
<dbReference type="GO" id="GO:0005524">
    <property type="term" value="F:ATP binding"/>
    <property type="evidence" value="ECO:0007669"/>
    <property type="project" value="UniProtKB-KW"/>
</dbReference>
<dbReference type="AlphaFoldDB" id="A0A1V6N928"/>
<keyword evidence="1" id="KW-0547">Nucleotide-binding</keyword>
<dbReference type="EMBL" id="MDYM01000018">
    <property type="protein sequence ID" value="OQD61220.1"/>
    <property type="molecule type" value="Genomic_DNA"/>
</dbReference>
<dbReference type="Gene3D" id="3.30.420.40">
    <property type="match status" value="2"/>
</dbReference>
<reference evidence="4" key="1">
    <citation type="journal article" date="2017" name="Nat. Microbiol.">
        <title>Global analysis of biosynthetic gene clusters reveals vast potential of secondary metabolite production in Penicillium species.</title>
        <authorList>
            <person name="Nielsen J.C."/>
            <person name="Grijseels S."/>
            <person name="Prigent S."/>
            <person name="Ji B."/>
            <person name="Dainat J."/>
            <person name="Nielsen K.F."/>
            <person name="Frisvad J.C."/>
            <person name="Workman M."/>
            <person name="Nielsen J."/>
        </authorList>
    </citation>
    <scope>NUCLEOTIDE SEQUENCE [LARGE SCALE GENOMIC DNA]</scope>
    <source>
        <strain evidence="4">IBT 4502</strain>
    </source>
</reference>
<organism evidence="3 4">
    <name type="scientific">Penicillium polonicum</name>
    <dbReference type="NCBI Taxonomy" id="60169"/>
    <lineage>
        <taxon>Eukaryota</taxon>
        <taxon>Fungi</taxon>
        <taxon>Dikarya</taxon>
        <taxon>Ascomycota</taxon>
        <taxon>Pezizomycotina</taxon>
        <taxon>Eurotiomycetes</taxon>
        <taxon>Eurotiomycetidae</taxon>
        <taxon>Eurotiales</taxon>
        <taxon>Aspergillaceae</taxon>
        <taxon>Penicillium</taxon>
    </lineage>
</organism>
<dbReference type="PANTHER" id="PTHR14187:SF81">
    <property type="entry name" value="HSP70 FAMILY PROTEIN (AFU_ORTHOLOGUE AFUA_4G14040)"/>
    <property type="match status" value="1"/>
</dbReference>
<dbReference type="CDD" id="cd10170">
    <property type="entry name" value="ASKHA_NBD_HSP70"/>
    <property type="match status" value="1"/>
</dbReference>
<gene>
    <name evidence="3" type="ORF">PENPOL_c018G07770</name>
</gene>
<dbReference type="PANTHER" id="PTHR14187">
    <property type="entry name" value="ALPHA KINASE/ELONGATION FACTOR 2 KINASE"/>
    <property type="match status" value="1"/>
</dbReference>
<dbReference type="OrthoDB" id="2963168at2759"/>
<evidence type="ECO:0000313" key="3">
    <source>
        <dbReference type="EMBL" id="OQD61220.1"/>
    </source>
</evidence>
<comment type="caution">
    <text evidence="3">The sequence shown here is derived from an EMBL/GenBank/DDBJ whole genome shotgun (WGS) entry which is preliminary data.</text>
</comment>
<dbReference type="Pfam" id="PF00012">
    <property type="entry name" value="HSP70"/>
    <property type="match status" value="1"/>
</dbReference>
<dbReference type="InterPro" id="IPR013126">
    <property type="entry name" value="Hsp_70_fam"/>
</dbReference>
<keyword evidence="2" id="KW-0067">ATP-binding</keyword>
<evidence type="ECO:0000256" key="2">
    <source>
        <dbReference type="ARBA" id="ARBA00022840"/>
    </source>
</evidence>
<keyword evidence="4" id="KW-1185">Reference proteome</keyword>
<evidence type="ECO:0000256" key="1">
    <source>
        <dbReference type="ARBA" id="ARBA00022741"/>
    </source>
</evidence>
<sequence length="588" mass="65498">MEVGSGYKLVVAVDYGTTFTKIAFAIKTDTGGQTGIGSILLMERWPPGIVGITNTPSLLSYTHNGEPHLWGFEVKPGMQSYAWTKLLLDKDVQHSEFNDEMLMTVTGSEILKLPDQKKAVDTVADYLSRIYAHIQDHIPRVVELLRGHNEDLSGMPIDFLFTIPATWSEETQLLMSQAIEMAGFGRGPLDRFWTATEPEAAALAIFGDNAFNLQAYDGVLICDCGGGTVDITTYYVTDVVPTISVEQITAAMGAKSGGTAIDSQFYKLVYSQLEGGFDNLPMSEIQPGSLVMQKFEAIKRAFNGKEESTWHFDLNFNATGAHLGFSNQRRRRFVLRSQDIRGLYEPVLGSIFALIMSQIRAANERCGRNVINKVVLVGGFSASPYLQESLQRALKQHIANISVLVPTEPGETIVRGAALQGLRGYSLPTYKCWRNYGLASVQPFALSNRNELQGLEYGPGTLPVNLLLHWVLCKDQRYSKGFQSSCTIQLLHWENDLLVKPVEIYESNLPVAPQRFGNSDVRRVDYIECHFNGLDLTRFPHQTIAGQTVYYLEVSVEVSFPMTDRVIRFSARALDQDIGEKYLTMAHD</sequence>
<dbReference type="InterPro" id="IPR043129">
    <property type="entry name" value="ATPase_NBD"/>
</dbReference>
<dbReference type="Proteomes" id="UP000191408">
    <property type="component" value="Unassembled WGS sequence"/>
</dbReference>
<protein>
    <submittedName>
        <fullName evidence="3">Uncharacterized protein</fullName>
    </submittedName>
</protein>
<dbReference type="SUPFAM" id="SSF53067">
    <property type="entry name" value="Actin-like ATPase domain"/>
    <property type="match status" value="2"/>
</dbReference>
<proteinExistence type="predicted"/>
<accession>A0A1V6N928</accession>
<name>A0A1V6N928_PENPO</name>
<dbReference type="GO" id="GO:0140662">
    <property type="term" value="F:ATP-dependent protein folding chaperone"/>
    <property type="evidence" value="ECO:0007669"/>
    <property type="project" value="InterPro"/>
</dbReference>